<dbReference type="GO" id="GO:0003724">
    <property type="term" value="F:RNA helicase activity"/>
    <property type="evidence" value="ECO:0007669"/>
    <property type="project" value="UniProtKB-EC"/>
</dbReference>
<dbReference type="EC" id="3.6.4.13" evidence="1"/>
<evidence type="ECO:0000256" key="1">
    <source>
        <dbReference type="ARBA" id="ARBA00012552"/>
    </source>
</evidence>
<dbReference type="InterPro" id="IPR027417">
    <property type="entry name" value="P-loop_NTPase"/>
</dbReference>
<name>A0AA40FDB9_9HYME</name>
<evidence type="ECO:0000313" key="6">
    <source>
        <dbReference type="Proteomes" id="UP001177670"/>
    </source>
</evidence>
<dbReference type="Gene3D" id="1.10.10.2130">
    <property type="entry name" value="DEAH helicase family, winged-helix domain"/>
    <property type="match status" value="1"/>
</dbReference>
<dbReference type="PANTHER" id="PTHR18934:SF118">
    <property type="entry name" value="ATP-DEPENDENT RNA HELICASE DHX33"/>
    <property type="match status" value="1"/>
</dbReference>
<evidence type="ECO:0000256" key="4">
    <source>
        <dbReference type="ARBA" id="ARBA00047984"/>
    </source>
</evidence>
<dbReference type="InterPro" id="IPR042035">
    <property type="entry name" value="DEAH_win-hel_dom"/>
</dbReference>
<comment type="catalytic activity">
    <reaction evidence="4">
        <text>ATP + H2O = ADP + phosphate + H(+)</text>
        <dbReference type="Rhea" id="RHEA:13065"/>
        <dbReference type="ChEBI" id="CHEBI:15377"/>
        <dbReference type="ChEBI" id="CHEBI:15378"/>
        <dbReference type="ChEBI" id="CHEBI:30616"/>
        <dbReference type="ChEBI" id="CHEBI:43474"/>
        <dbReference type="ChEBI" id="CHEBI:456216"/>
        <dbReference type="EC" id="3.6.4.13"/>
    </reaction>
</comment>
<dbReference type="Proteomes" id="UP001177670">
    <property type="component" value="Unassembled WGS sequence"/>
</dbReference>
<evidence type="ECO:0000313" key="5">
    <source>
        <dbReference type="EMBL" id="KAK1116426.1"/>
    </source>
</evidence>
<protein>
    <recommendedName>
        <fullName evidence="1">RNA helicase</fullName>
        <ecNumber evidence="1">3.6.4.13</ecNumber>
    </recommendedName>
</protein>
<proteinExistence type="predicted"/>
<dbReference type="GO" id="GO:0045943">
    <property type="term" value="P:positive regulation of transcription by RNA polymerase I"/>
    <property type="evidence" value="ECO:0007669"/>
    <property type="project" value="TreeGrafter"/>
</dbReference>
<keyword evidence="3" id="KW-0547">Nucleotide-binding</keyword>
<evidence type="ECO:0000256" key="2">
    <source>
        <dbReference type="ARBA" id="ARBA00022801"/>
    </source>
</evidence>
<dbReference type="EMBL" id="JAHYIQ010000077">
    <property type="protein sequence ID" value="KAK1116426.1"/>
    <property type="molecule type" value="Genomic_DNA"/>
</dbReference>
<dbReference type="SUPFAM" id="SSF52540">
    <property type="entry name" value="P-loop containing nucleoside triphosphate hydrolases"/>
    <property type="match status" value="1"/>
</dbReference>
<keyword evidence="3" id="KW-0067">ATP-binding</keyword>
<organism evidence="5 6">
    <name type="scientific">Melipona bicolor</name>
    <dbReference type="NCBI Taxonomy" id="60889"/>
    <lineage>
        <taxon>Eukaryota</taxon>
        <taxon>Metazoa</taxon>
        <taxon>Ecdysozoa</taxon>
        <taxon>Arthropoda</taxon>
        <taxon>Hexapoda</taxon>
        <taxon>Insecta</taxon>
        <taxon>Pterygota</taxon>
        <taxon>Neoptera</taxon>
        <taxon>Endopterygota</taxon>
        <taxon>Hymenoptera</taxon>
        <taxon>Apocrita</taxon>
        <taxon>Aculeata</taxon>
        <taxon>Apoidea</taxon>
        <taxon>Anthophila</taxon>
        <taxon>Apidae</taxon>
        <taxon>Melipona</taxon>
    </lineage>
</organism>
<dbReference type="Gene3D" id="3.40.50.300">
    <property type="entry name" value="P-loop containing nucleotide triphosphate hydrolases"/>
    <property type="match status" value="1"/>
</dbReference>
<dbReference type="GO" id="GO:0005730">
    <property type="term" value="C:nucleolus"/>
    <property type="evidence" value="ECO:0007669"/>
    <property type="project" value="TreeGrafter"/>
</dbReference>
<accession>A0AA40FDB9</accession>
<sequence>MYAVGIRHVIDTGVVKARTHHPTTGLDVLRVEKVSKAQAWQRTGRAGREAAGKCYRIYTKEEFERMKEMPVPEIQRCSLAGVALQLLAIGVDITSFDFMDKPPKEAVDVAVTCLEKLGAVKGEWPSNFHFKQIFHTFIYDTRRNS</sequence>
<keyword evidence="2" id="KW-0378">Hydrolase</keyword>
<gene>
    <name evidence="5" type="ORF">K0M31_019065</name>
</gene>
<reference evidence="5" key="1">
    <citation type="submission" date="2021-10" db="EMBL/GenBank/DDBJ databases">
        <title>Melipona bicolor Genome sequencing and assembly.</title>
        <authorList>
            <person name="Araujo N.S."/>
            <person name="Arias M.C."/>
        </authorList>
    </citation>
    <scope>NUCLEOTIDE SEQUENCE</scope>
    <source>
        <strain evidence="5">USP_2M_L1-L4_2017</strain>
        <tissue evidence="5">Whole body</tissue>
    </source>
</reference>
<evidence type="ECO:0000256" key="3">
    <source>
        <dbReference type="ARBA" id="ARBA00022806"/>
    </source>
</evidence>
<comment type="caution">
    <text evidence="5">The sequence shown here is derived from an EMBL/GenBank/DDBJ whole genome shotgun (WGS) entry which is preliminary data.</text>
</comment>
<dbReference type="PANTHER" id="PTHR18934">
    <property type="entry name" value="ATP-DEPENDENT RNA HELICASE"/>
    <property type="match status" value="1"/>
</dbReference>
<keyword evidence="3" id="KW-0347">Helicase</keyword>
<dbReference type="GO" id="GO:0016787">
    <property type="term" value="F:hydrolase activity"/>
    <property type="evidence" value="ECO:0007669"/>
    <property type="project" value="UniProtKB-KW"/>
</dbReference>
<dbReference type="AlphaFoldDB" id="A0AA40FDB9"/>
<keyword evidence="6" id="KW-1185">Reference proteome</keyword>
<dbReference type="GO" id="GO:0003725">
    <property type="term" value="F:double-stranded RNA binding"/>
    <property type="evidence" value="ECO:0007669"/>
    <property type="project" value="TreeGrafter"/>
</dbReference>